<reference evidence="2 3" key="1">
    <citation type="submission" date="2019-03" db="EMBL/GenBank/DDBJ databases">
        <title>Genomics of glacier-inhabiting Cryobacterium strains.</title>
        <authorList>
            <person name="Liu Q."/>
            <person name="Xin Y.-H."/>
        </authorList>
    </citation>
    <scope>NUCLEOTIDE SEQUENCE [LARGE SCALE GENOMIC DNA]</scope>
    <source>
        <strain evidence="2 3">RHLT2-21</strain>
    </source>
</reference>
<protein>
    <submittedName>
        <fullName evidence="2">NAD(P)-dependent oxidoreductase</fullName>
    </submittedName>
</protein>
<accession>A0A4R8W1U2</accession>
<dbReference type="InterPro" id="IPR036291">
    <property type="entry name" value="NAD(P)-bd_dom_sf"/>
</dbReference>
<name>A0A4R8W1U2_9MICO</name>
<proteinExistence type="predicted"/>
<keyword evidence="3" id="KW-1185">Reference proteome</keyword>
<gene>
    <name evidence="2" type="ORF">E3O32_15595</name>
</gene>
<dbReference type="InterPro" id="IPR016040">
    <property type="entry name" value="NAD(P)-bd_dom"/>
</dbReference>
<evidence type="ECO:0000313" key="3">
    <source>
        <dbReference type="Proteomes" id="UP000297643"/>
    </source>
</evidence>
<comment type="caution">
    <text evidence="2">The sequence shown here is derived from an EMBL/GenBank/DDBJ whole genome shotgun (WGS) entry which is preliminary data.</text>
</comment>
<dbReference type="Gene3D" id="3.90.25.10">
    <property type="entry name" value="UDP-galactose 4-epimerase, domain 1"/>
    <property type="match status" value="1"/>
</dbReference>
<dbReference type="Pfam" id="PF13460">
    <property type="entry name" value="NAD_binding_10"/>
    <property type="match status" value="1"/>
</dbReference>
<evidence type="ECO:0000259" key="1">
    <source>
        <dbReference type="Pfam" id="PF13460"/>
    </source>
</evidence>
<dbReference type="Proteomes" id="UP000297643">
    <property type="component" value="Unassembled WGS sequence"/>
</dbReference>
<dbReference type="PANTHER" id="PTHR47129:SF1">
    <property type="entry name" value="NMRA-LIKE DOMAIN-CONTAINING PROTEIN"/>
    <property type="match status" value="1"/>
</dbReference>
<feature type="domain" description="NAD(P)-binding" evidence="1">
    <location>
        <begin position="9"/>
        <end position="184"/>
    </location>
</feature>
<organism evidence="2 3">
    <name type="scientific">Cryobacterium mannosilyticum</name>
    <dbReference type="NCBI Taxonomy" id="1259190"/>
    <lineage>
        <taxon>Bacteria</taxon>
        <taxon>Bacillati</taxon>
        <taxon>Actinomycetota</taxon>
        <taxon>Actinomycetes</taxon>
        <taxon>Micrococcales</taxon>
        <taxon>Microbacteriaceae</taxon>
        <taxon>Cryobacterium</taxon>
    </lineage>
</organism>
<dbReference type="Gene3D" id="3.40.50.720">
    <property type="entry name" value="NAD(P)-binding Rossmann-like Domain"/>
    <property type="match status" value="1"/>
</dbReference>
<dbReference type="RefSeq" id="WP_134510755.1">
    <property type="nucleotide sequence ID" value="NZ_SOFM01000049.1"/>
</dbReference>
<dbReference type="PANTHER" id="PTHR47129">
    <property type="entry name" value="QUINONE OXIDOREDUCTASE 2"/>
    <property type="match status" value="1"/>
</dbReference>
<evidence type="ECO:0000313" key="2">
    <source>
        <dbReference type="EMBL" id="TFB99872.1"/>
    </source>
</evidence>
<dbReference type="AlphaFoldDB" id="A0A4R8W1U2"/>
<dbReference type="SUPFAM" id="SSF51735">
    <property type="entry name" value="NAD(P)-binding Rossmann-fold domains"/>
    <property type="match status" value="1"/>
</dbReference>
<dbReference type="InterPro" id="IPR052718">
    <property type="entry name" value="NmrA-type_oxidoreductase"/>
</dbReference>
<dbReference type="EMBL" id="SOFM01000049">
    <property type="protein sequence ID" value="TFB99872.1"/>
    <property type="molecule type" value="Genomic_DNA"/>
</dbReference>
<sequence>MSYIVTATSGHLGRLIIESLLARGAAPADIIATARNEGKLAALAALGVRTAVLDYARPETVTAVVGPGDVLALVSGSELGRRFLQHSTVITAAREAGVGRIVYTSAPQATTSDLLLAPEHKATEEFLVASGVPFTILRNGWYTENYAGEIEKARQSGEIVASVGAGRVASASRADYADAAAVALLDGSLAGRTLELSGDHAWDFAELAATIGTLIGTDVAFRNLAPAEHAELLAGFGLDEGTVGFVVGLDANIRDGLLGETSGDLARLIGRPTTPLAAGLAAAA</sequence>